<dbReference type="InterPro" id="IPR029401">
    <property type="entry name" value="Nudix_N"/>
</dbReference>
<accession>A0A833GZV2</accession>
<feature type="domain" description="Nudix hydrolase" evidence="2">
    <location>
        <begin position="36"/>
        <end position="175"/>
    </location>
</feature>
<evidence type="ECO:0000313" key="3">
    <source>
        <dbReference type="EMBL" id="KAB2930882.1"/>
    </source>
</evidence>
<dbReference type="InterPro" id="IPR020084">
    <property type="entry name" value="NUDIX_hydrolase_CS"/>
</dbReference>
<dbReference type="PANTHER" id="PTHR43222:SF2">
    <property type="entry name" value="NUDIX HYDROLASE 23, CHLOROPLASTIC"/>
    <property type="match status" value="1"/>
</dbReference>
<reference evidence="3 4" key="1">
    <citation type="submission" date="2019-10" db="EMBL/GenBank/DDBJ databases">
        <title>Extracellular Electron Transfer in a Candidatus Methanoperedens spp. Enrichment Culture.</title>
        <authorList>
            <person name="Berger S."/>
            <person name="Rangel Shaw D."/>
            <person name="Berben T."/>
            <person name="In 'T Zandt M."/>
            <person name="Frank J."/>
            <person name="Reimann J."/>
            <person name="Jetten M.S.M."/>
            <person name="Welte C.U."/>
        </authorList>
    </citation>
    <scope>NUCLEOTIDE SEQUENCE [LARGE SCALE GENOMIC DNA]</scope>
    <source>
        <strain evidence="3">SB12</strain>
    </source>
</reference>
<evidence type="ECO:0000256" key="1">
    <source>
        <dbReference type="ARBA" id="ARBA00022801"/>
    </source>
</evidence>
<comment type="caution">
    <text evidence="3">The sequence shown here is derived from an EMBL/GenBank/DDBJ whole genome shotgun (WGS) entry which is preliminary data.</text>
</comment>
<gene>
    <name evidence="3" type="ORF">F9K24_15575</name>
</gene>
<dbReference type="SUPFAM" id="SSF55811">
    <property type="entry name" value="Nudix"/>
    <property type="match status" value="1"/>
</dbReference>
<dbReference type="Gene3D" id="2.20.70.10">
    <property type="match status" value="1"/>
</dbReference>
<dbReference type="Proteomes" id="UP000460298">
    <property type="component" value="Unassembled WGS sequence"/>
</dbReference>
<keyword evidence="1 3" id="KW-0378">Hydrolase</keyword>
<name>A0A833GZV2_9LEPT</name>
<dbReference type="GO" id="GO:0016787">
    <property type="term" value="F:hydrolase activity"/>
    <property type="evidence" value="ECO:0007669"/>
    <property type="project" value="UniProtKB-KW"/>
</dbReference>
<dbReference type="PROSITE" id="PS00893">
    <property type="entry name" value="NUDIX_BOX"/>
    <property type="match status" value="1"/>
</dbReference>
<organism evidence="3 4">
    <name type="scientific">Leptonema illini</name>
    <dbReference type="NCBI Taxonomy" id="183"/>
    <lineage>
        <taxon>Bacteria</taxon>
        <taxon>Pseudomonadati</taxon>
        <taxon>Spirochaetota</taxon>
        <taxon>Spirochaetia</taxon>
        <taxon>Leptospirales</taxon>
        <taxon>Leptospiraceae</taxon>
        <taxon>Leptonema</taxon>
    </lineage>
</organism>
<dbReference type="Pfam" id="PF00293">
    <property type="entry name" value="NUDIX"/>
    <property type="match status" value="1"/>
</dbReference>
<dbReference type="CDD" id="cd04511">
    <property type="entry name" value="NUDIX_Hydrolase"/>
    <property type="match status" value="1"/>
</dbReference>
<dbReference type="Pfam" id="PF14803">
    <property type="entry name" value="Zn_ribbon_Nudix"/>
    <property type="match status" value="1"/>
</dbReference>
<dbReference type="InterPro" id="IPR000086">
    <property type="entry name" value="NUDIX_hydrolase_dom"/>
</dbReference>
<dbReference type="PANTHER" id="PTHR43222">
    <property type="entry name" value="NUDIX HYDROLASE 23"/>
    <property type="match status" value="1"/>
</dbReference>
<sequence length="192" mass="21942">MKYCSICGGPLEVRVPDGDTMERHVCPSCGEIHYQNPRMIVGCLPVWNEKILLCKRAIEPRYGKWTIPAGFMELGERVEEGAMRETHEEANARVEILRLQTVYSIPHINQVYLLFLARLLDLDFHPGTETLETRLFLHDEIPWDEIAFSAVQFSLHSYLEDVARPDQATTHVGFFDSCPPGVSDPTRSDARR</sequence>
<evidence type="ECO:0000313" key="4">
    <source>
        <dbReference type="Proteomes" id="UP000460298"/>
    </source>
</evidence>
<proteinExistence type="predicted"/>
<evidence type="ECO:0000259" key="2">
    <source>
        <dbReference type="PROSITE" id="PS51462"/>
    </source>
</evidence>
<dbReference type="AlphaFoldDB" id="A0A833GZV2"/>
<protein>
    <submittedName>
        <fullName evidence="3">NUDIX hydrolase</fullName>
    </submittedName>
</protein>
<dbReference type="EMBL" id="WBUI01000017">
    <property type="protein sequence ID" value="KAB2930882.1"/>
    <property type="molecule type" value="Genomic_DNA"/>
</dbReference>
<dbReference type="InterPro" id="IPR015797">
    <property type="entry name" value="NUDIX_hydrolase-like_dom_sf"/>
</dbReference>
<dbReference type="Gene3D" id="3.90.79.10">
    <property type="entry name" value="Nucleoside Triphosphate Pyrophosphohydrolase"/>
    <property type="match status" value="1"/>
</dbReference>
<dbReference type="PROSITE" id="PS51462">
    <property type="entry name" value="NUDIX"/>
    <property type="match status" value="1"/>
</dbReference>